<feature type="region of interest" description="Disordered" evidence="2">
    <location>
        <begin position="185"/>
        <end position="207"/>
    </location>
</feature>
<dbReference type="Proteomes" id="UP000594638">
    <property type="component" value="Unassembled WGS sequence"/>
</dbReference>
<comment type="caution">
    <text evidence="5">The sequence shown here is derived from an EMBL/GenBank/DDBJ whole genome shotgun (WGS) entry which is preliminary data.</text>
</comment>
<organism evidence="5 6">
    <name type="scientific">Olea europaea subsp. europaea</name>
    <dbReference type="NCBI Taxonomy" id="158383"/>
    <lineage>
        <taxon>Eukaryota</taxon>
        <taxon>Viridiplantae</taxon>
        <taxon>Streptophyta</taxon>
        <taxon>Embryophyta</taxon>
        <taxon>Tracheophyta</taxon>
        <taxon>Spermatophyta</taxon>
        <taxon>Magnoliopsida</taxon>
        <taxon>eudicotyledons</taxon>
        <taxon>Gunneridae</taxon>
        <taxon>Pentapetalae</taxon>
        <taxon>asterids</taxon>
        <taxon>lamiids</taxon>
        <taxon>Lamiales</taxon>
        <taxon>Oleaceae</taxon>
        <taxon>Oleeae</taxon>
        <taxon>Olea</taxon>
    </lineage>
</organism>
<keyword evidence="6" id="KW-1185">Reference proteome</keyword>
<dbReference type="InterPro" id="IPR008598">
    <property type="entry name" value="Di19_Zn-bd"/>
</dbReference>
<accession>A0A8S0TPC0</accession>
<dbReference type="EMBL" id="CACTIH010007268">
    <property type="protein sequence ID" value="CAA3007027.1"/>
    <property type="molecule type" value="Genomic_DNA"/>
</dbReference>
<gene>
    <name evidence="5" type="ORF">OLEA9_A106005</name>
</gene>
<dbReference type="AlphaFoldDB" id="A0A8S0TPC0"/>
<dbReference type="InterPro" id="IPR033347">
    <property type="entry name" value="Di19"/>
</dbReference>
<protein>
    <submittedName>
        <fullName evidence="5">Uncharacterized protein</fullName>
    </submittedName>
</protein>
<dbReference type="InterPro" id="IPR027935">
    <property type="entry name" value="Di19_C"/>
</dbReference>
<proteinExistence type="inferred from homology"/>
<evidence type="ECO:0000313" key="5">
    <source>
        <dbReference type="EMBL" id="CAA3007027.1"/>
    </source>
</evidence>
<feature type="domain" description="Di19 C-terminal" evidence="4">
    <location>
        <begin position="124"/>
        <end position="224"/>
    </location>
</feature>
<evidence type="ECO:0000259" key="3">
    <source>
        <dbReference type="Pfam" id="PF05605"/>
    </source>
</evidence>
<feature type="compositionally biased region" description="Polar residues" evidence="2">
    <location>
        <begin position="185"/>
        <end position="200"/>
    </location>
</feature>
<comment type="similarity">
    <text evidence="1">Belongs to the Di19 family.</text>
</comment>
<dbReference type="OrthoDB" id="6270329at2759"/>
<evidence type="ECO:0000256" key="1">
    <source>
        <dbReference type="ARBA" id="ARBA00007109"/>
    </source>
</evidence>
<evidence type="ECO:0000313" key="6">
    <source>
        <dbReference type="Proteomes" id="UP000594638"/>
    </source>
</evidence>
<dbReference type="Gramene" id="OE9A106005T2">
    <property type="protein sequence ID" value="OE9A106005C2"/>
    <property type="gene ID" value="OE9A106005"/>
</dbReference>
<sequence>MDSDSWAAPLSSASKRNFFNSQSRSVGMKLDGFDAEMLMAFEEIDMDDDIRDEYSCPFCSEYFDIFGLCCHMDDEHSIEAKNVMCPVCAMMVDVDMVGHITLHHANIFKMQRKRKSHKAGYPKLSLLKRELREGKLQSLFGGSSRVASSNNVAPDPLLSSFILPIVDDFGSLPTHSSSELVSIKKSATTNTSERNVQQPPLSVEDQEEKAKRCTFVQGLLLSTILDNNL</sequence>
<evidence type="ECO:0000256" key="2">
    <source>
        <dbReference type="SAM" id="MobiDB-lite"/>
    </source>
</evidence>
<name>A0A8S0TPC0_OLEEU</name>
<feature type="domain" description="Di19 zinc-binding" evidence="3">
    <location>
        <begin position="52"/>
        <end position="105"/>
    </location>
</feature>
<dbReference type="PANTHER" id="PTHR31875">
    <property type="entry name" value="PROTEIN DEHYDRATION-INDUCED 19"/>
    <property type="match status" value="1"/>
</dbReference>
<evidence type="ECO:0000259" key="4">
    <source>
        <dbReference type="Pfam" id="PF14571"/>
    </source>
</evidence>
<dbReference type="Pfam" id="PF05605">
    <property type="entry name" value="zf-Di19"/>
    <property type="match status" value="1"/>
</dbReference>
<dbReference type="Pfam" id="PF14571">
    <property type="entry name" value="Di19_C"/>
    <property type="match status" value="1"/>
</dbReference>
<reference evidence="5 6" key="1">
    <citation type="submission" date="2019-12" db="EMBL/GenBank/DDBJ databases">
        <authorList>
            <person name="Alioto T."/>
            <person name="Alioto T."/>
            <person name="Gomez Garrido J."/>
        </authorList>
    </citation>
    <scope>NUCLEOTIDE SEQUENCE [LARGE SCALE GENOMIC DNA]</scope>
</reference>
<dbReference type="PANTHER" id="PTHR31875:SF26">
    <property type="entry name" value="PROTEIN DEHYDRATION-INDUCED 19-RELATED"/>
    <property type="match status" value="1"/>
</dbReference>